<dbReference type="HAMAP" id="MF_01369_B">
    <property type="entry name" value="Ribosomal_uL23_B"/>
    <property type="match status" value="1"/>
</dbReference>
<evidence type="ECO:0000256" key="2">
    <source>
        <dbReference type="ARBA" id="ARBA00022730"/>
    </source>
</evidence>
<dbReference type="EMBL" id="LM676379">
    <property type="protein sequence ID" value="CEP25608.1"/>
    <property type="molecule type" value="Genomic_DNA"/>
</dbReference>
<keyword evidence="2 6" id="KW-0699">rRNA-binding</keyword>
<protein>
    <recommendedName>
        <fullName evidence="6">Large ribosomal subunit protein uL23</fullName>
    </recommendedName>
</protein>
<accession>A0A068VSK9</accession>
<gene>
    <name evidence="6 7" type="primary">rplW</name>
    <name evidence="7" type="ORF">PFCIRM138_08835</name>
</gene>
<dbReference type="InterPro" id="IPR013025">
    <property type="entry name" value="Ribosomal_uL23-like"/>
</dbReference>
<evidence type="ECO:0000256" key="5">
    <source>
        <dbReference type="ARBA" id="ARBA00023274"/>
    </source>
</evidence>
<keyword evidence="5 6" id="KW-0687">Ribonucleoprotein</keyword>
<dbReference type="Pfam" id="PF00276">
    <property type="entry name" value="Ribosomal_L23"/>
    <property type="match status" value="1"/>
</dbReference>
<dbReference type="NCBIfam" id="NF004363">
    <property type="entry name" value="PRK05738.2-4"/>
    <property type="match status" value="1"/>
</dbReference>
<dbReference type="InterPro" id="IPR012678">
    <property type="entry name" value="Ribosomal_uL23/eL15/eS24_sf"/>
</dbReference>
<dbReference type="RefSeq" id="WP_013160492.1">
    <property type="nucleotide sequence ID" value="NZ_CP010341.1"/>
</dbReference>
<keyword evidence="4 6" id="KW-0689">Ribosomal protein</keyword>
<dbReference type="PANTHER" id="PTHR11620">
    <property type="entry name" value="60S RIBOSOMAL PROTEIN L23A"/>
    <property type="match status" value="1"/>
</dbReference>
<sequence>MSDFKIRDPHDVLISPVVSEKSYGLIDENKYTFIVDPKANKTEIRQAVEAVFGVKVVGVNTANRKGKKRRTRYGVGRRPDTKRAIVTVAENDHIDIFGNAPAE</sequence>
<evidence type="ECO:0000256" key="3">
    <source>
        <dbReference type="ARBA" id="ARBA00022884"/>
    </source>
</evidence>
<name>A0A068VSK9_PROFF</name>
<evidence type="ECO:0000256" key="1">
    <source>
        <dbReference type="ARBA" id="ARBA00006700"/>
    </source>
</evidence>
<dbReference type="GO" id="GO:1990904">
    <property type="term" value="C:ribonucleoprotein complex"/>
    <property type="evidence" value="ECO:0007669"/>
    <property type="project" value="UniProtKB-KW"/>
</dbReference>
<keyword evidence="3 6" id="KW-0694">RNA-binding</keyword>
<organism evidence="7">
    <name type="scientific">Propionibacterium freudenreichii subsp. freudenreichii</name>
    <dbReference type="NCBI Taxonomy" id="66712"/>
    <lineage>
        <taxon>Bacteria</taxon>
        <taxon>Bacillati</taxon>
        <taxon>Actinomycetota</taxon>
        <taxon>Actinomycetes</taxon>
        <taxon>Propionibacteriales</taxon>
        <taxon>Propionibacteriaceae</taxon>
        <taxon>Propionibacterium</taxon>
    </lineage>
</organism>
<dbReference type="NCBIfam" id="NF004364">
    <property type="entry name" value="PRK05738.2-5"/>
    <property type="match status" value="1"/>
</dbReference>
<dbReference type="PATRIC" id="fig|66712.6.peg.556"/>
<dbReference type="FunFam" id="3.30.70.330:FF:000001">
    <property type="entry name" value="50S ribosomal protein L23"/>
    <property type="match status" value="1"/>
</dbReference>
<dbReference type="GeneID" id="61222724"/>
<dbReference type="GO" id="GO:0005840">
    <property type="term" value="C:ribosome"/>
    <property type="evidence" value="ECO:0007669"/>
    <property type="project" value="UniProtKB-KW"/>
</dbReference>
<dbReference type="Gene3D" id="3.30.70.330">
    <property type="match status" value="1"/>
</dbReference>
<dbReference type="GO" id="GO:0019843">
    <property type="term" value="F:rRNA binding"/>
    <property type="evidence" value="ECO:0007669"/>
    <property type="project" value="UniProtKB-UniRule"/>
</dbReference>
<reference evidence="7" key="1">
    <citation type="submission" date="2014-08" db="EMBL/GenBank/DDBJ databases">
        <authorList>
            <person name="Falentin Helene"/>
        </authorList>
    </citation>
    <scope>NUCLEOTIDE SEQUENCE</scope>
</reference>
<dbReference type="SUPFAM" id="SSF54189">
    <property type="entry name" value="Ribosomal proteins S24e, L23 and L15e"/>
    <property type="match status" value="1"/>
</dbReference>
<evidence type="ECO:0000256" key="6">
    <source>
        <dbReference type="HAMAP-Rule" id="MF_01369"/>
    </source>
</evidence>
<proteinExistence type="inferred from homology"/>
<dbReference type="GO" id="GO:0006412">
    <property type="term" value="P:translation"/>
    <property type="evidence" value="ECO:0007669"/>
    <property type="project" value="UniProtKB-UniRule"/>
</dbReference>
<dbReference type="GO" id="GO:0003735">
    <property type="term" value="F:structural constituent of ribosome"/>
    <property type="evidence" value="ECO:0007669"/>
    <property type="project" value="InterPro"/>
</dbReference>
<evidence type="ECO:0000313" key="7">
    <source>
        <dbReference type="EMBL" id="CEP25608.1"/>
    </source>
</evidence>
<comment type="function">
    <text evidence="6">One of the early assembly proteins it binds 23S rRNA. One of the proteins that surrounds the polypeptide exit tunnel on the outside of the ribosome. Forms the main docking site for trigger factor binding to the ribosome.</text>
</comment>
<comment type="subunit">
    <text evidence="6">Part of the 50S ribosomal subunit. Contacts protein L29, and trigger factor when it is bound to the ribosome.</text>
</comment>
<comment type="similarity">
    <text evidence="1 6">Belongs to the universal ribosomal protein uL23 family.</text>
</comment>
<dbReference type="KEGG" id="pfre:RM25_0533"/>
<evidence type="ECO:0000256" key="4">
    <source>
        <dbReference type="ARBA" id="ARBA00022980"/>
    </source>
</evidence>
<dbReference type="AlphaFoldDB" id="A0A068VSK9"/>
<dbReference type="InterPro" id="IPR012677">
    <property type="entry name" value="Nucleotide-bd_a/b_plait_sf"/>
</dbReference>